<reference evidence="2 3" key="1">
    <citation type="journal article" date="2017" name="PLoS Biol.">
        <title>The sea cucumber genome provides insights into morphological evolution and visceral regeneration.</title>
        <authorList>
            <person name="Zhang X."/>
            <person name="Sun L."/>
            <person name="Yuan J."/>
            <person name="Sun Y."/>
            <person name="Gao Y."/>
            <person name="Zhang L."/>
            <person name="Li S."/>
            <person name="Dai H."/>
            <person name="Hamel J.F."/>
            <person name="Liu C."/>
            <person name="Yu Y."/>
            <person name="Liu S."/>
            <person name="Lin W."/>
            <person name="Guo K."/>
            <person name="Jin S."/>
            <person name="Xu P."/>
            <person name="Storey K.B."/>
            <person name="Huan P."/>
            <person name="Zhang T."/>
            <person name="Zhou Y."/>
            <person name="Zhang J."/>
            <person name="Lin C."/>
            <person name="Li X."/>
            <person name="Xing L."/>
            <person name="Huo D."/>
            <person name="Sun M."/>
            <person name="Wang L."/>
            <person name="Mercier A."/>
            <person name="Li F."/>
            <person name="Yang H."/>
            <person name="Xiang J."/>
        </authorList>
    </citation>
    <scope>NUCLEOTIDE SEQUENCE [LARGE SCALE GENOMIC DNA]</scope>
    <source>
        <strain evidence="2">Shaxun</strain>
        <tissue evidence="2">Muscle</tissue>
    </source>
</reference>
<dbReference type="Proteomes" id="UP000230750">
    <property type="component" value="Unassembled WGS sequence"/>
</dbReference>
<evidence type="ECO:0000313" key="2">
    <source>
        <dbReference type="EMBL" id="PIK50877.1"/>
    </source>
</evidence>
<gene>
    <name evidence="2" type="ORF">BSL78_12258</name>
</gene>
<evidence type="ECO:0000313" key="3">
    <source>
        <dbReference type="Proteomes" id="UP000230750"/>
    </source>
</evidence>
<name>A0A2G8KSB2_STIJA</name>
<evidence type="ECO:0000256" key="1">
    <source>
        <dbReference type="SAM" id="MobiDB-lite"/>
    </source>
</evidence>
<protein>
    <submittedName>
        <fullName evidence="2">Uncharacterized protein</fullName>
    </submittedName>
</protein>
<sequence length="225" mass="25308">MGTRSGRNFRIEKEPSGAADKEADKIKTMDHDISTKQHRESVNVDTKSVKSKCTKSSSIYGSSTSSAAMKARAKVESARTLLAYANKEAELLKQKAALDADMLILQSEKVAAASAEAAVYHEDQPLGNHDELRDVDIHEVNSNQRISDYIQHHFSDQAALRNPIITQTRAKYRQESEDLAKYLIRKDLVSSRLIIFDEKPVHYRAWKASFRLKSTGSQKNIMRKG</sequence>
<dbReference type="OrthoDB" id="6142165at2759"/>
<comment type="caution">
    <text evidence="2">The sequence shown here is derived from an EMBL/GenBank/DDBJ whole genome shotgun (WGS) entry which is preliminary data.</text>
</comment>
<dbReference type="EMBL" id="MRZV01000401">
    <property type="protein sequence ID" value="PIK50877.1"/>
    <property type="molecule type" value="Genomic_DNA"/>
</dbReference>
<accession>A0A2G8KSB2</accession>
<dbReference type="AlphaFoldDB" id="A0A2G8KSB2"/>
<keyword evidence="3" id="KW-1185">Reference proteome</keyword>
<feature type="compositionally biased region" description="Basic and acidic residues" evidence="1">
    <location>
        <begin position="9"/>
        <end position="42"/>
    </location>
</feature>
<feature type="region of interest" description="Disordered" evidence="1">
    <location>
        <begin position="1"/>
        <end position="48"/>
    </location>
</feature>
<proteinExistence type="predicted"/>
<organism evidence="2 3">
    <name type="scientific">Stichopus japonicus</name>
    <name type="common">Sea cucumber</name>
    <dbReference type="NCBI Taxonomy" id="307972"/>
    <lineage>
        <taxon>Eukaryota</taxon>
        <taxon>Metazoa</taxon>
        <taxon>Echinodermata</taxon>
        <taxon>Eleutherozoa</taxon>
        <taxon>Echinozoa</taxon>
        <taxon>Holothuroidea</taxon>
        <taxon>Aspidochirotacea</taxon>
        <taxon>Aspidochirotida</taxon>
        <taxon>Stichopodidae</taxon>
        <taxon>Apostichopus</taxon>
    </lineage>
</organism>